<evidence type="ECO:0000256" key="6">
    <source>
        <dbReference type="ARBA" id="ARBA00022833"/>
    </source>
</evidence>
<evidence type="ECO:0000313" key="16">
    <source>
        <dbReference type="Proteomes" id="UP000515129"/>
    </source>
</evidence>
<evidence type="ECO:0000259" key="14">
    <source>
        <dbReference type="PROSITE" id="PS50214"/>
    </source>
</evidence>
<dbReference type="CDD" id="cd04269">
    <property type="entry name" value="ZnMc_adamalysin_II_like"/>
    <property type="match status" value="1"/>
</dbReference>
<evidence type="ECO:0000256" key="9">
    <source>
        <dbReference type="ARBA" id="ARBA00023157"/>
    </source>
</evidence>
<dbReference type="FunFam" id="4.10.70.10:FF:000001">
    <property type="entry name" value="Disintegrin and metalloproteinase domain-containing protein 22"/>
    <property type="match status" value="1"/>
</dbReference>
<dbReference type="GO" id="GO:0004222">
    <property type="term" value="F:metalloendopeptidase activity"/>
    <property type="evidence" value="ECO:0007669"/>
    <property type="project" value="InterPro"/>
</dbReference>
<dbReference type="InterPro" id="IPR001762">
    <property type="entry name" value="Disintegrin_dom"/>
</dbReference>
<evidence type="ECO:0000256" key="13">
    <source>
        <dbReference type="SAM" id="Phobius"/>
    </source>
</evidence>
<keyword evidence="9 11" id="KW-1015">Disulfide bond</keyword>
<dbReference type="InterPro" id="IPR000742">
    <property type="entry name" value="EGF"/>
</dbReference>
<dbReference type="InterPro" id="IPR034027">
    <property type="entry name" value="Reprolysin_adamalysin"/>
</dbReference>
<gene>
    <name evidence="17" type="primary">LOC113049915</name>
</gene>
<dbReference type="AlphaFoldDB" id="A0A6P6K7S6"/>
<keyword evidence="5" id="KW-0378">Hydrolase</keyword>
<dbReference type="InterPro" id="IPR036436">
    <property type="entry name" value="Disintegrin_dom_sf"/>
</dbReference>
<evidence type="ECO:0000256" key="2">
    <source>
        <dbReference type="ARBA" id="ARBA00004479"/>
    </source>
</evidence>
<comment type="caution">
    <text evidence="11">Lacks conserved residue(s) required for the propagation of feature annotation.</text>
</comment>
<keyword evidence="8 13" id="KW-0472">Membrane</keyword>
<accession>A0A6P6K7S6</accession>
<dbReference type="SUPFAM" id="SSF57552">
    <property type="entry name" value="Blood coagulation inhibitor (disintegrin)"/>
    <property type="match status" value="1"/>
</dbReference>
<evidence type="ECO:0000256" key="12">
    <source>
        <dbReference type="SAM" id="MobiDB-lite"/>
    </source>
</evidence>
<feature type="region of interest" description="Disordered" evidence="12">
    <location>
        <begin position="742"/>
        <end position="790"/>
    </location>
</feature>
<feature type="domain" description="Disintegrin" evidence="14">
    <location>
        <begin position="433"/>
        <end position="519"/>
    </location>
</feature>
<dbReference type="PANTHER" id="PTHR11905">
    <property type="entry name" value="ADAM A DISINTEGRIN AND METALLOPROTEASE DOMAIN"/>
    <property type="match status" value="1"/>
</dbReference>
<dbReference type="RefSeq" id="XP_026068443.1">
    <property type="nucleotide sequence ID" value="XM_026212658.1"/>
</dbReference>
<dbReference type="GO" id="GO:0046872">
    <property type="term" value="F:metal ion binding"/>
    <property type="evidence" value="ECO:0007669"/>
    <property type="project" value="UniProtKB-KW"/>
</dbReference>
<dbReference type="GO" id="GO:0005886">
    <property type="term" value="C:plasma membrane"/>
    <property type="evidence" value="ECO:0007669"/>
    <property type="project" value="TreeGrafter"/>
</dbReference>
<protein>
    <submittedName>
        <fullName evidence="17">Zinc metalloproteinase-disintegrin-like batroxstatin-1</fullName>
    </submittedName>
</protein>
<keyword evidence="4 11" id="KW-0479">Metal-binding</keyword>
<proteinExistence type="predicted"/>
<dbReference type="PANTHER" id="PTHR11905:SF32">
    <property type="entry name" value="DISINTEGRIN AND METALLOPROTEINASE DOMAIN-CONTAINING PROTEIN 28"/>
    <property type="match status" value="1"/>
</dbReference>
<dbReference type="Pfam" id="PF08516">
    <property type="entry name" value="ADAM_CR"/>
    <property type="match status" value="1"/>
</dbReference>
<feature type="disulfide bond" evidence="11">
    <location>
        <begin position="380"/>
        <end position="404"/>
    </location>
</feature>
<feature type="binding site" evidence="11">
    <location>
        <position position="365"/>
    </location>
    <ligand>
        <name>Zn(2+)</name>
        <dbReference type="ChEBI" id="CHEBI:29105"/>
        <note>catalytic</note>
    </ligand>
</feature>
<evidence type="ECO:0000256" key="7">
    <source>
        <dbReference type="ARBA" id="ARBA00022989"/>
    </source>
</evidence>
<keyword evidence="6 11" id="KW-0862">Zinc</keyword>
<dbReference type="PROSITE" id="PS50215">
    <property type="entry name" value="ADAM_MEPRO"/>
    <property type="match status" value="1"/>
</dbReference>
<dbReference type="SMART" id="SM00608">
    <property type="entry name" value="ACR"/>
    <property type="match status" value="1"/>
</dbReference>
<reference evidence="17" key="1">
    <citation type="submission" date="2025-08" db="UniProtKB">
        <authorList>
            <consortium name="RefSeq"/>
        </authorList>
    </citation>
    <scope>IDENTIFICATION</scope>
    <source>
        <strain evidence="17">Wakin</strain>
        <tissue evidence="17">Muscle</tissue>
    </source>
</reference>
<dbReference type="FunFam" id="3.40.390.10:FF:000002">
    <property type="entry name" value="Disintegrin and metalloproteinase domain-containing protein 22"/>
    <property type="match status" value="1"/>
</dbReference>
<evidence type="ECO:0000256" key="3">
    <source>
        <dbReference type="ARBA" id="ARBA00022692"/>
    </source>
</evidence>
<dbReference type="Gene3D" id="4.10.70.10">
    <property type="entry name" value="Disintegrin domain"/>
    <property type="match status" value="1"/>
</dbReference>
<feature type="disulfide bond" evidence="11">
    <location>
        <begin position="382"/>
        <end position="387"/>
    </location>
</feature>
<comment type="subcellular location">
    <subcellularLocation>
        <location evidence="2">Membrane</location>
        <topology evidence="2">Single-pass type I membrane protein</topology>
    </subcellularLocation>
</comment>
<dbReference type="Pfam" id="PF01421">
    <property type="entry name" value="Reprolysin"/>
    <property type="match status" value="1"/>
</dbReference>
<feature type="disulfide bond" evidence="10">
    <location>
        <begin position="491"/>
        <end position="511"/>
    </location>
</feature>
<evidence type="ECO:0000259" key="15">
    <source>
        <dbReference type="PROSITE" id="PS50215"/>
    </source>
</evidence>
<sequence>MCRDYTTLHLNYKTLLNRRILFQLFCTLTMARRHLMLWILALCLSLDPTVGHIPELDGTKVYEIVRPIRLHALQKRDSKSRPDTVKYAMTLGGRDIEMHLQKNDGLLTKDYSETFYTEDGMLVTTTPEDLDLCYYQGKIVNDSKSSVSMSTCDGLRGYFKTEEQRFLIEPLSEDGDGDHAVFKYGDVNEETPRVCGVTNTTWDEREEGAPPRILPSRSRSSGPTLFQQQKYIELFLVADNREYKKMDSDLQKLRKRIFEIINYINNAYKEINTFIALTGFEVWTDSDKITVSSVAGTTLDSFTQWRNSELVTRQQHDNAQLLSAIDFDGATVGLAYIGTLCGGLSTGIVQDHNSNAIAVGATMAHEMGHNLGMSHDSSSCVCSDGTCIMTAALSYFIPQHFSSCSTSSYTDFLNNRVPQCLMNMPKPKELIQPPVCGNGFVEIGEQCDCGTVQECTNPCCNATTCKLTEGSQCATGDCCENCKIMSAAHVCRPKNDDCDLPESCTGKSAMCPEDVFTVNGIPCSNGKGYCYNGQCPQREEQCIKMWGPTAVLAREYCYNQNTRAEYYAYCKRIGNTYIGCQKQDVMCGKLFCEGGNGNPNYGRLVQFSTCKATFYGDANSDYGQVDTGTKCGEGMVCNQNECVDLEIAYKATNCSAKCRGHAVCDHRKECRCESGWLPPDCVTQAGSEGSSKGVTIAIIVVVCILIGILLIGLSIFFWKRKKSTPHSFGHQRQQKVHVVDIPDNSHKSIPTPAIRPSAPPPPPPSSDKSRALHNDFISARQALRPPPPRV</sequence>
<dbReference type="KEGG" id="caua:113049915"/>
<name>A0A6P6K7S6_CARAU</name>
<dbReference type="GO" id="GO:0006508">
    <property type="term" value="P:proteolysis"/>
    <property type="evidence" value="ECO:0007669"/>
    <property type="project" value="InterPro"/>
</dbReference>
<evidence type="ECO:0000256" key="10">
    <source>
        <dbReference type="PROSITE-ProRule" id="PRU00068"/>
    </source>
</evidence>
<dbReference type="PROSITE" id="PS01186">
    <property type="entry name" value="EGF_2"/>
    <property type="match status" value="1"/>
</dbReference>
<dbReference type="OrthoDB" id="5951731at2759"/>
<dbReference type="InterPro" id="IPR002870">
    <property type="entry name" value="Peptidase_M12B_N"/>
</dbReference>
<feature type="binding site" evidence="11">
    <location>
        <position position="369"/>
    </location>
    <ligand>
        <name>Zn(2+)</name>
        <dbReference type="ChEBI" id="CHEBI:29105"/>
        <note>catalytic</note>
    </ligand>
</feature>
<keyword evidence="3 13" id="KW-0812">Transmembrane</keyword>
<keyword evidence="7 13" id="KW-1133">Transmembrane helix</keyword>
<feature type="active site" evidence="11">
    <location>
        <position position="366"/>
    </location>
</feature>
<keyword evidence="16" id="KW-1185">Reference proteome</keyword>
<dbReference type="Pfam" id="PF00200">
    <property type="entry name" value="Disintegrin"/>
    <property type="match status" value="1"/>
</dbReference>
<dbReference type="InterPro" id="IPR001590">
    <property type="entry name" value="Peptidase_M12B"/>
</dbReference>
<dbReference type="SUPFAM" id="SSF55486">
    <property type="entry name" value="Metalloproteases ('zincins'), catalytic domain"/>
    <property type="match status" value="1"/>
</dbReference>
<evidence type="ECO:0000256" key="5">
    <source>
        <dbReference type="ARBA" id="ARBA00022801"/>
    </source>
</evidence>
<comment type="cofactor">
    <cofactor evidence="1">
        <name>Zn(2+)</name>
        <dbReference type="ChEBI" id="CHEBI:29105"/>
    </cofactor>
</comment>
<dbReference type="GeneID" id="113049915"/>
<dbReference type="Gene3D" id="3.40.390.10">
    <property type="entry name" value="Collagenase (Catalytic Domain)"/>
    <property type="match status" value="1"/>
</dbReference>
<feature type="binding site" evidence="11">
    <location>
        <position position="375"/>
    </location>
    <ligand>
        <name>Zn(2+)</name>
        <dbReference type="ChEBI" id="CHEBI:29105"/>
        <note>catalytic</note>
    </ligand>
</feature>
<dbReference type="Pfam" id="PF01562">
    <property type="entry name" value="Pep_M12B_propep"/>
    <property type="match status" value="1"/>
</dbReference>
<organism evidence="16 17">
    <name type="scientific">Carassius auratus</name>
    <name type="common">Goldfish</name>
    <dbReference type="NCBI Taxonomy" id="7957"/>
    <lineage>
        <taxon>Eukaryota</taxon>
        <taxon>Metazoa</taxon>
        <taxon>Chordata</taxon>
        <taxon>Craniata</taxon>
        <taxon>Vertebrata</taxon>
        <taxon>Euteleostomi</taxon>
        <taxon>Actinopterygii</taxon>
        <taxon>Neopterygii</taxon>
        <taxon>Teleostei</taxon>
        <taxon>Ostariophysi</taxon>
        <taxon>Cypriniformes</taxon>
        <taxon>Cyprinidae</taxon>
        <taxon>Cyprininae</taxon>
        <taxon>Carassius</taxon>
    </lineage>
</organism>
<feature type="domain" description="Peptidase M12B" evidence="15">
    <location>
        <begin position="230"/>
        <end position="425"/>
    </location>
</feature>
<dbReference type="SMART" id="SM00050">
    <property type="entry name" value="DISIN"/>
    <property type="match status" value="1"/>
</dbReference>
<evidence type="ECO:0000256" key="1">
    <source>
        <dbReference type="ARBA" id="ARBA00001947"/>
    </source>
</evidence>
<evidence type="ECO:0000313" key="17">
    <source>
        <dbReference type="RefSeq" id="XP_026068443.1"/>
    </source>
</evidence>
<dbReference type="PRINTS" id="PR00289">
    <property type="entry name" value="DISINTEGRIN"/>
</dbReference>
<evidence type="ECO:0000256" key="8">
    <source>
        <dbReference type="ARBA" id="ARBA00023136"/>
    </source>
</evidence>
<evidence type="ECO:0000256" key="11">
    <source>
        <dbReference type="PROSITE-ProRule" id="PRU00276"/>
    </source>
</evidence>
<feature type="transmembrane region" description="Helical" evidence="13">
    <location>
        <begin position="694"/>
        <end position="718"/>
    </location>
</feature>
<dbReference type="InterPro" id="IPR006586">
    <property type="entry name" value="ADAM_Cys-rich"/>
</dbReference>
<dbReference type="Proteomes" id="UP000515129">
    <property type="component" value="Chromosome 30"/>
</dbReference>
<dbReference type="InterPro" id="IPR024079">
    <property type="entry name" value="MetalloPept_cat_dom_sf"/>
</dbReference>
<dbReference type="PROSITE" id="PS00427">
    <property type="entry name" value="DISINTEGRIN_1"/>
    <property type="match status" value="1"/>
</dbReference>
<dbReference type="PROSITE" id="PS50214">
    <property type="entry name" value="DISINTEGRIN_2"/>
    <property type="match status" value="1"/>
</dbReference>
<evidence type="ECO:0000256" key="4">
    <source>
        <dbReference type="ARBA" id="ARBA00022723"/>
    </source>
</evidence>
<dbReference type="InterPro" id="IPR018358">
    <property type="entry name" value="Disintegrin_CS"/>
</dbReference>